<proteinExistence type="predicted"/>
<name>A0A8T9D4T9_9STRA</name>
<evidence type="ECO:0000313" key="3">
    <source>
        <dbReference type="EMBL" id="UBA15889.1"/>
    </source>
</evidence>
<keyword evidence="3" id="KW-0934">Plastid</keyword>
<dbReference type="Pfam" id="PF17088">
    <property type="entry name" value="YCF90"/>
    <property type="match status" value="1"/>
</dbReference>
<keyword evidence="3" id="KW-0150">Chloroplast</keyword>
<evidence type="ECO:0000256" key="1">
    <source>
        <dbReference type="SAM" id="Phobius"/>
    </source>
</evidence>
<feature type="transmembrane region" description="Helical" evidence="1">
    <location>
        <begin position="256"/>
        <end position="276"/>
    </location>
</feature>
<dbReference type="InterPro" id="IPR031383">
    <property type="entry name" value="Ycf90"/>
</dbReference>
<feature type="transmembrane region" description="Helical" evidence="1">
    <location>
        <begin position="97"/>
        <end position="115"/>
    </location>
</feature>
<dbReference type="EMBL" id="MW853966">
    <property type="protein sequence ID" value="UBA15889.1"/>
    <property type="molecule type" value="Genomic_DNA"/>
</dbReference>
<feature type="chain" id="PRO_5035939590" evidence="2">
    <location>
        <begin position="20"/>
        <end position="427"/>
    </location>
</feature>
<keyword evidence="1" id="KW-0812">Transmembrane</keyword>
<feature type="signal peptide" evidence="2">
    <location>
        <begin position="1"/>
        <end position="19"/>
    </location>
</feature>
<reference evidence="3" key="1">
    <citation type="submission" date="2021-04" db="EMBL/GenBank/DDBJ databases">
        <authorList>
            <person name="He Z."/>
            <person name="Chen Y."/>
            <person name="Chen N."/>
        </authorList>
    </citation>
    <scope>NUCLEOTIDE SEQUENCE</scope>
    <source>
        <strain evidence="3">CNS00097</strain>
    </source>
</reference>
<accession>A0A8T9D4T9</accession>
<protein>
    <submittedName>
        <fullName evidence="3">Uncharacterized protein</fullName>
    </submittedName>
</protein>
<keyword evidence="2" id="KW-0732">Signal</keyword>
<gene>
    <name evidence="3" type="primary">ycf90</name>
</gene>
<evidence type="ECO:0000256" key="2">
    <source>
        <dbReference type="SAM" id="SignalP"/>
    </source>
</evidence>
<organism evidence="3">
    <name type="scientific">Pseudo-nitzschia sp</name>
    <dbReference type="NCBI Taxonomy" id="1804765"/>
    <lineage>
        <taxon>Eukaryota</taxon>
        <taxon>Sar</taxon>
        <taxon>Stramenopiles</taxon>
        <taxon>Ochrophyta</taxon>
        <taxon>Bacillariophyta</taxon>
        <taxon>Bacillariophyceae</taxon>
        <taxon>Bacillariophycidae</taxon>
        <taxon>Bacillariales</taxon>
        <taxon>Bacillariaceae</taxon>
        <taxon>Pseudo-nitzschia</taxon>
    </lineage>
</organism>
<geneLocation type="chloroplast" evidence="3"/>
<sequence length="427" mass="49839">MLYSLRLLFFLINIDQTTILDWFDNNLKTKPTVDAWQTINIDDPAYKSIESLKFFINDAWQGVQDGLKLTDIENVIFFLVFVRFIILIFRYNLKTSTYITCIGIFAGYLWYRHLIDIITMYSQMLVKIPYLQKLGISAIELDSSSEALVKADVKLGSDVHWYDPGKLIYYAFTRGIIQTDADTGLQYYIDPISMIISNLNESDKARVLPYYYKLYNVIIPRIFETISAFWQQLSGVAAYAVITRIGKRYCPYLIRWHWTFLLIIGFLEQIIIFFLYRVMYFQQAVLEPNMVFGVVTQAAGRRTVTVSATDPNLLFQFNLLNIILVFFVVLHLGSILFGLLHAVWGQYFYFPFLVENTELHIGPRPKNSIYSGGQTAWQDEKQANTQRKFTKLWYGWFGSGTGENWIFGPFKQFLRSNLNKFVGLFKR</sequence>
<keyword evidence="1" id="KW-0472">Membrane</keyword>
<feature type="transmembrane region" description="Helical" evidence="1">
    <location>
        <begin position="319"/>
        <end position="340"/>
    </location>
</feature>
<keyword evidence="1" id="KW-1133">Transmembrane helix</keyword>
<dbReference type="AlphaFoldDB" id="A0A8T9D4T9"/>